<sequence length="20" mass="2332">RRLRSSSKAMVTRRQTGLID</sequence>
<evidence type="ECO:0000256" key="1">
    <source>
        <dbReference type="SAM" id="MobiDB-lite"/>
    </source>
</evidence>
<protein>
    <submittedName>
        <fullName evidence="2">Uncharacterized protein</fullName>
    </submittedName>
</protein>
<comment type="caution">
    <text evidence="2">The sequence shown here is derived from an EMBL/GenBank/DDBJ whole genome shotgun (WGS) entry which is preliminary data.</text>
</comment>
<accession>A0A8S3DJ49</accession>
<name>A0A8S3DJ49_9BILA</name>
<evidence type="ECO:0000313" key="3">
    <source>
        <dbReference type="Proteomes" id="UP000681720"/>
    </source>
</evidence>
<gene>
    <name evidence="2" type="ORF">GIL414_LOCUS55929</name>
</gene>
<evidence type="ECO:0000313" key="2">
    <source>
        <dbReference type="EMBL" id="CAF4979274.1"/>
    </source>
</evidence>
<feature type="non-terminal residue" evidence="2">
    <location>
        <position position="1"/>
    </location>
</feature>
<dbReference type="AlphaFoldDB" id="A0A8S3DJ49"/>
<reference evidence="2" key="1">
    <citation type="submission" date="2021-02" db="EMBL/GenBank/DDBJ databases">
        <authorList>
            <person name="Nowell W R."/>
        </authorList>
    </citation>
    <scope>NUCLEOTIDE SEQUENCE</scope>
</reference>
<dbReference type="Proteomes" id="UP000681720">
    <property type="component" value="Unassembled WGS sequence"/>
</dbReference>
<feature type="region of interest" description="Disordered" evidence="1">
    <location>
        <begin position="1"/>
        <end position="20"/>
    </location>
</feature>
<dbReference type="EMBL" id="CAJOBJ010199618">
    <property type="protein sequence ID" value="CAF4979274.1"/>
    <property type="molecule type" value="Genomic_DNA"/>
</dbReference>
<organism evidence="2 3">
    <name type="scientific">Rotaria magnacalcarata</name>
    <dbReference type="NCBI Taxonomy" id="392030"/>
    <lineage>
        <taxon>Eukaryota</taxon>
        <taxon>Metazoa</taxon>
        <taxon>Spiralia</taxon>
        <taxon>Gnathifera</taxon>
        <taxon>Rotifera</taxon>
        <taxon>Eurotatoria</taxon>
        <taxon>Bdelloidea</taxon>
        <taxon>Philodinida</taxon>
        <taxon>Philodinidae</taxon>
        <taxon>Rotaria</taxon>
    </lineage>
</organism>
<proteinExistence type="predicted"/>